<proteinExistence type="predicted"/>
<sequence>VIASYHTLGSDSNPQDIRFGTKSLNHDRSGFSNYSMKNIRLNIADHIGYSAPLYTIIATKKGDDGPHLLHDFLLDQIPCADLTRPNIMSNNNILSILLYTLDTTPRSMHGWATFKIFQEHTLKRPNNQPEFAVTNYSALSSTYTDVDTARTIADSWTALGPAEIAEWEELAHDIRIAYAQLIATFGNRIVFEGFLWEEERLYHVRTIYLKWLGCQTAQARANTTNLMTAAFYP</sequence>
<evidence type="ECO:0000313" key="2">
    <source>
        <dbReference type="Proteomes" id="UP000789525"/>
    </source>
</evidence>
<dbReference type="Proteomes" id="UP000789525">
    <property type="component" value="Unassembled WGS sequence"/>
</dbReference>
<gene>
    <name evidence="1" type="ORF">ACOLOM_LOCUS9927</name>
</gene>
<evidence type="ECO:0000313" key="1">
    <source>
        <dbReference type="EMBL" id="CAG8693379.1"/>
    </source>
</evidence>
<name>A0ACA9P8H1_9GLOM</name>
<organism evidence="1 2">
    <name type="scientific">Acaulospora colombiana</name>
    <dbReference type="NCBI Taxonomy" id="27376"/>
    <lineage>
        <taxon>Eukaryota</taxon>
        <taxon>Fungi</taxon>
        <taxon>Fungi incertae sedis</taxon>
        <taxon>Mucoromycota</taxon>
        <taxon>Glomeromycotina</taxon>
        <taxon>Glomeromycetes</taxon>
        <taxon>Diversisporales</taxon>
        <taxon>Acaulosporaceae</taxon>
        <taxon>Acaulospora</taxon>
    </lineage>
</organism>
<accession>A0ACA9P8H1</accession>
<reference evidence="1" key="1">
    <citation type="submission" date="2021-06" db="EMBL/GenBank/DDBJ databases">
        <authorList>
            <person name="Kallberg Y."/>
            <person name="Tangrot J."/>
            <person name="Rosling A."/>
        </authorList>
    </citation>
    <scope>NUCLEOTIDE SEQUENCE</scope>
    <source>
        <strain evidence="1">CL356</strain>
    </source>
</reference>
<comment type="caution">
    <text evidence="1">The sequence shown here is derived from an EMBL/GenBank/DDBJ whole genome shotgun (WGS) entry which is preliminary data.</text>
</comment>
<dbReference type="EMBL" id="CAJVPT010030146">
    <property type="protein sequence ID" value="CAG8693379.1"/>
    <property type="molecule type" value="Genomic_DNA"/>
</dbReference>
<keyword evidence="2" id="KW-1185">Reference proteome</keyword>
<protein>
    <submittedName>
        <fullName evidence="1">7339_t:CDS:1</fullName>
    </submittedName>
</protein>
<feature type="non-terminal residue" evidence="1">
    <location>
        <position position="1"/>
    </location>
</feature>